<dbReference type="PANTHER" id="PTHR43685:SF5">
    <property type="entry name" value="GLYCOSYLTRANSFERASE EPSE-RELATED"/>
    <property type="match status" value="1"/>
</dbReference>
<dbReference type="CDD" id="cd04195">
    <property type="entry name" value="GT2_AmsE_like"/>
    <property type="match status" value="1"/>
</dbReference>
<gene>
    <name evidence="5" type="primary">icaA_1</name>
    <name evidence="5" type="ORF">ERS852557_01438</name>
</gene>
<evidence type="ECO:0000313" key="5">
    <source>
        <dbReference type="EMBL" id="CUP72741.1"/>
    </source>
</evidence>
<dbReference type="InterPro" id="IPR029044">
    <property type="entry name" value="Nucleotide-diphossugar_trans"/>
</dbReference>
<name>A0A174QL88_BACT4</name>
<feature type="domain" description="Glycosyltransferase 2-like" evidence="4">
    <location>
        <begin position="17"/>
        <end position="165"/>
    </location>
</feature>
<protein>
    <submittedName>
        <fullName evidence="5">LPS biosynthesis related glycosyltransferase</fullName>
        <ecNumber evidence="5">2.4.1.-</ecNumber>
    </submittedName>
</protein>
<accession>A0A174QL88</accession>
<proteinExistence type="inferred from homology"/>
<evidence type="ECO:0000259" key="4">
    <source>
        <dbReference type="Pfam" id="PF00535"/>
    </source>
</evidence>
<evidence type="ECO:0000256" key="3">
    <source>
        <dbReference type="ARBA" id="ARBA00022679"/>
    </source>
</evidence>
<comment type="similarity">
    <text evidence="1">Belongs to the glycosyltransferase 2 family.</text>
</comment>
<dbReference type="InterPro" id="IPR050834">
    <property type="entry name" value="Glycosyltransf_2"/>
</dbReference>
<dbReference type="Proteomes" id="UP000095541">
    <property type="component" value="Unassembled WGS sequence"/>
</dbReference>
<dbReference type="GO" id="GO:0016757">
    <property type="term" value="F:glycosyltransferase activity"/>
    <property type="evidence" value="ECO:0007669"/>
    <property type="project" value="UniProtKB-KW"/>
</dbReference>
<evidence type="ECO:0000256" key="2">
    <source>
        <dbReference type="ARBA" id="ARBA00022676"/>
    </source>
</evidence>
<dbReference type="AlphaFoldDB" id="A0A174QL88"/>
<keyword evidence="3 5" id="KW-0808">Transferase</keyword>
<dbReference type="Pfam" id="PF00535">
    <property type="entry name" value="Glycos_transf_2"/>
    <property type="match status" value="1"/>
</dbReference>
<evidence type="ECO:0000313" key="6">
    <source>
        <dbReference type="Proteomes" id="UP000095541"/>
    </source>
</evidence>
<dbReference type="InterPro" id="IPR001173">
    <property type="entry name" value="Glyco_trans_2-like"/>
</dbReference>
<evidence type="ECO:0000256" key="1">
    <source>
        <dbReference type="ARBA" id="ARBA00006739"/>
    </source>
</evidence>
<dbReference type="RefSeq" id="WP_055217661.1">
    <property type="nucleotide sequence ID" value="NZ_CZBI01000002.1"/>
</dbReference>
<keyword evidence="2 5" id="KW-0328">Glycosyltransferase</keyword>
<reference evidence="5 6" key="1">
    <citation type="submission" date="2015-09" db="EMBL/GenBank/DDBJ databases">
        <authorList>
            <consortium name="Pathogen Informatics"/>
        </authorList>
    </citation>
    <scope>NUCLEOTIDE SEQUENCE [LARGE SCALE GENOMIC DNA]</scope>
    <source>
        <strain evidence="5 6">2789STDY5834945</strain>
    </source>
</reference>
<dbReference type="EMBL" id="CZBI01000002">
    <property type="protein sequence ID" value="CUP72741.1"/>
    <property type="molecule type" value="Genomic_DNA"/>
</dbReference>
<dbReference type="SUPFAM" id="SSF53448">
    <property type="entry name" value="Nucleotide-diphospho-sugar transferases"/>
    <property type="match status" value="1"/>
</dbReference>
<dbReference type="EC" id="2.4.1.-" evidence="5"/>
<dbReference type="Gene3D" id="3.90.550.10">
    <property type="entry name" value="Spore Coat Polysaccharide Biosynthesis Protein SpsA, Chain A"/>
    <property type="match status" value="1"/>
</dbReference>
<dbReference type="PANTHER" id="PTHR43685">
    <property type="entry name" value="GLYCOSYLTRANSFERASE"/>
    <property type="match status" value="1"/>
</dbReference>
<sequence>MKFSVLLSLYYKESTINLRQSLNSIFNQTLLPDEVILVEDGPITSELEEVVVEFSNCHPEMKIVSLSQNKGLGKALNEGLKHCSNDIIARMDTDDISHKDRFRKQIEFLKTHPEISVVGGWIEEFEDDPSNIKSIRKLPESSEELYEYGKSRCPINHPCVMYRKSDVIKVGGYQHFPEDYYLWGHMLYAGYNFYNIQESLLFFRSSPDVFKRRGGWKYACAELKMLFDFYKIGYINFFQLFKNVIIRFTIRVMPNSIREKIYKKLLRR</sequence>
<organism evidence="5 6">
    <name type="scientific">Bacteroides thetaiotaomicron</name>
    <dbReference type="NCBI Taxonomy" id="818"/>
    <lineage>
        <taxon>Bacteria</taxon>
        <taxon>Pseudomonadati</taxon>
        <taxon>Bacteroidota</taxon>
        <taxon>Bacteroidia</taxon>
        <taxon>Bacteroidales</taxon>
        <taxon>Bacteroidaceae</taxon>
        <taxon>Bacteroides</taxon>
    </lineage>
</organism>